<gene>
    <name evidence="1" type="ORF">CEXT_38211</name>
</gene>
<keyword evidence="2" id="KW-1185">Reference proteome</keyword>
<evidence type="ECO:0000313" key="1">
    <source>
        <dbReference type="EMBL" id="GIY79864.1"/>
    </source>
</evidence>
<dbReference type="EMBL" id="BPLR01015939">
    <property type="protein sequence ID" value="GIY79864.1"/>
    <property type="molecule type" value="Genomic_DNA"/>
</dbReference>
<organism evidence="1 2">
    <name type="scientific">Caerostris extrusa</name>
    <name type="common">Bark spider</name>
    <name type="synonym">Caerostris bankana</name>
    <dbReference type="NCBI Taxonomy" id="172846"/>
    <lineage>
        <taxon>Eukaryota</taxon>
        <taxon>Metazoa</taxon>
        <taxon>Ecdysozoa</taxon>
        <taxon>Arthropoda</taxon>
        <taxon>Chelicerata</taxon>
        <taxon>Arachnida</taxon>
        <taxon>Araneae</taxon>
        <taxon>Araneomorphae</taxon>
        <taxon>Entelegynae</taxon>
        <taxon>Araneoidea</taxon>
        <taxon>Araneidae</taxon>
        <taxon>Caerostris</taxon>
    </lineage>
</organism>
<proteinExistence type="predicted"/>
<dbReference type="Proteomes" id="UP001054945">
    <property type="component" value="Unassembled WGS sequence"/>
</dbReference>
<evidence type="ECO:0000313" key="2">
    <source>
        <dbReference type="Proteomes" id="UP001054945"/>
    </source>
</evidence>
<dbReference type="AlphaFoldDB" id="A0AAV4WDH3"/>
<sequence>MWPRAYRQIGGRLLGRMPEGGWNPPIQRTQMRLDDFVENSTFLIYFKPAFMRQDLMYQNLTVLQQKSFKDSLEKAKHAY</sequence>
<reference evidence="1 2" key="1">
    <citation type="submission" date="2021-06" db="EMBL/GenBank/DDBJ databases">
        <title>Caerostris extrusa draft genome.</title>
        <authorList>
            <person name="Kono N."/>
            <person name="Arakawa K."/>
        </authorList>
    </citation>
    <scope>NUCLEOTIDE SEQUENCE [LARGE SCALE GENOMIC DNA]</scope>
</reference>
<protein>
    <submittedName>
        <fullName evidence="1">Uncharacterized protein</fullName>
    </submittedName>
</protein>
<name>A0AAV4WDH3_CAEEX</name>
<comment type="caution">
    <text evidence="1">The sequence shown here is derived from an EMBL/GenBank/DDBJ whole genome shotgun (WGS) entry which is preliminary data.</text>
</comment>
<accession>A0AAV4WDH3</accession>